<feature type="transmembrane region" description="Helical" evidence="1">
    <location>
        <begin position="320"/>
        <end position="340"/>
    </location>
</feature>
<keyword evidence="1" id="KW-0812">Transmembrane</keyword>
<name>A0ABS4BLJ7_9HYPH</name>
<feature type="transmembrane region" description="Helical" evidence="1">
    <location>
        <begin position="154"/>
        <end position="172"/>
    </location>
</feature>
<keyword evidence="3" id="KW-1185">Reference proteome</keyword>
<dbReference type="SUPFAM" id="SSF54637">
    <property type="entry name" value="Thioesterase/thiol ester dehydrase-isomerase"/>
    <property type="match status" value="1"/>
</dbReference>
<dbReference type="EMBL" id="JAGJCF010000017">
    <property type="protein sequence ID" value="MBP0617551.1"/>
    <property type="molecule type" value="Genomic_DNA"/>
</dbReference>
<dbReference type="Gene3D" id="3.10.129.10">
    <property type="entry name" value="Hotdog Thioesterase"/>
    <property type="match status" value="1"/>
</dbReference>
<reference evidence="2 3" key="1">
    <citation type="submission" date="2021-04" db="EMBL/GenBank/DDBJ databases">
        <title>Whole genome sequence of Jiella sp. KSK16Y-1.</title>
        <authorList>
            <person name="Tuo L."/>
        </authorList>
    </citation>
    <scope>NUCLEOTIDE SEQUENCE [LARGE SCALE GENOMIC DNA]</scope>
    <source>
        <strain evidence="2 3">KSK16Y-1</strain>
    </source>
</reference>
<protein>
    <submittedName>
        <fullName evidence="2">Acyl-CoA thioesterase</fullName>
    </submittedName>
</protein>
<feature type="transmembrane region" description="Helical" evidence="1">
    <location>
        <begin position="192"/>
        <end position="212"/>
    </location>
</feature>
<evidence type="ECO:0000313" key="2">
    <source>
        <dbReference type="EMBL" id="MBP0617551.1"/>
    </source>
</evidence>
<feature type="transmembrane region" description="Helical" evidence="1">
    <location>
        <begin position="250"/>
        <end position="273"/>
    </location>
</feature>
<accession>A0ABS4BLJ7</accession>
<dbReference type="Pfam" id="PF13279">
    <property type="entry name" value="4HBT_2"/>
    <property type="match status" value="1"/>
</dbReference>
<dbReference type="CDD" id="cd00586">
    <property type="entry name" value="4HBT"/>
    <property type="match status" value="1"/>
</dbReference>
<evidence type="ECO:0000256" key="1">
    <source>
        <dbReference type="SAM" id="Phobius"/>
    </source>
</evidence>
<gene>
    <name evidence="2" type="ORF">J6595_18345</name>
</gene>
<keyword evidence="1" id="KW-1133">Transmembrane helix</keyword>
<feature type="transmembrane region" description="Helical" evidence="1">
    <location>
        <begin position="372"/>
        <end position="393"/>
    </location>
</feature>
<proteinExistence type="predicted"/>
<sequence>MWGLGFFYSMHVVWIEGWAGFVVFALANCCGLATFGCVLGSRQRNCEAIFHGLGSRFASLFFLCQIGAVAITLFALNAYLWPQLLPQAGAGVGLCLTALVVVVACIAGRRLSLERLRLLHTGYLGLAFVAIAVVAASLVRSDGSPAEIATPDTQSIAAFLLPTLVGFALGPWSDIQQWQRVIAIRKAGLSPAVAYIGGSLVFLALLCANASLSRLAGPNLLVAADNAIGAQSSVAAHLGSHGYSLAAAAFALWAFVAALSTIDSFYCAARWYVPRLLSNSLHPALAFVSPAALASPLWILGAAVIVAISMNALGLSQSAYMMPYATLLVGATIALIATYLNKFTDFDPAQSYLSGIAAALVFFIGYREDIAILIPVSTVIALIGAAGSIRAIFFEGGGRVDDRPASPLAKPAVDARTQADEIEPVPSSEPAAEPMAPLQAENTNLSSAHGFDGQWFVMRVTPTYDDTNSVGNVYFANYVRWVGKARELFFNACMPNFDLETTRYYVLTRSFQHDFRREIAEFEPVTTRIRIVSHNRKFVTLGHEIISDRHGLLGRGEQSLMFVDRESFKPLDIPVDIVRGFLPYWPSNRPDAGLETARQRG</sequence>
<feature type="transmembrane region" description="Helical" evidence="1">
    <location>
        <begin position="349"/>
        <end position="366"/>
    </location>
</feature>
<feature type="transmembrane region" description="Helical" evidence="1">
    <location>
        <begin position="285"/>
        <end position="308"/>
    </location>
</feature>
<keyword evidence="1" id="KW-0472">Membrane</keyword>
<evidence type="ECO:0000313" key="3">
    <source>
        <dbReference type="Proteomes" id="UP000678276"/>
    </source>
</evidence>
<dbReference type="InterPro" id="IPR029069">
    <property type="entry name" value="HotDog_dom_sf"/>
</dbReference>
<comment type="caution">
    <text evidence="2">The sequence shown here is derived from an EMBL/GenBank/DDBJ whole genome shotgun (WGS) entry which is preliminary data.</text>
</comment>
<feature type="transmembrane region" description="Helical" evidence="1">
    <location>
        <begin position="60"/>
        <end position="81"/>
    </location>
</feature>
<feature type="transmembrane region" description="Helical" evidence="1">
    <location>
        <begin position="87"/>
        <end position="106"/>
    </location>
</feature>
<dbReference type="Proteomes" id="UP000678276">
    <property type="component" value="Unassembled WGS sequence"/>
</dbReference>
<feature type="transmembrane region" description="Helical" evidence="1">
    <location>
        <begin position="12"/>
        <end position="39"/>
    </location>
</feature>
<organism evidence="2 3">
    <name type="scientific">Jiella mangrovi</name>
    <dbReference type="NCBI Taxonomy" id="2821407"/>
    <lineage>
        <taxon>Bacteria</taxon>
        <taxon>Pseudomonadati</taxon>
        <taxon>Pseudomonadota</taxon>
        <taxon>Alphaproteobacteria</taxon>
        <taxon>Hyphomicrobiales</taxon>
        <taxon>Aurantimonadaceae</taxon>
        <taxon>Jiella</taxon>
    </lineage>
</organism>
<feature type="transmembrane region" description="Helical" evidence="1">
    <location>
        <begin position="118"/>
        <end position="139"/>
    </location>
</feature>